<dbReference type="PANTHER" id="PTHR32282:SF15">
    <property type="entry name" value="PENICILLIN-BINDING PROTEIN 1C"/>
    <property type="match status" value="1"/>
</dbReference>
<proteinExistence type="inferred from homology"/>
<dbReference type="GO" id="GO:0008658">
    <property type="term" value="F:penicillin binding"/>
    <property type="evidence" value="ECO:0007669"/>
    <property type="project" value="InterPro"/>
</dbReference>
<dbReference type="Gene3D" id="1.10.3810.10">
    <property type="entry name" value="Biosynthetic peptidoglycan transglycosylase-like"/>
    <property type="match status" value="1"/>
</dbReference>
<keyword evidence="5" id="KW-0645">Protease</keyword>
<dbReference type="InterPro" id="IPR001460">
    <property type="entry name" value="PCN-bd_Tpept"/>
</dbReference>
<dbReference type="PROSITE" id="PS51257">
    <property type="entry name" value="PROKAR_LIPOPROTEIN"/>
    <property type="match status" value="1"/>
</dbReference>
<evidence type="ECO:0000256" key="5">
    <source>
        <dbReference type="ARBA" id="ARBA00022670"/>
    </source>
</evidence>
<evidence type="ECO:0000256" key="6">
    <source>
        <dbReference type="ARBA" id="ARBA00022676"/>
    </source>
</evidence>
<protein>
    <recommendedName>
        <fullName evidence="10">peptidoglycan glycosyltransferase</fullName>
        <ecNumber evidence="10">2.4.99.28</ecNumber>
    </recommendedName>
</protein>
<dbReference type="InterPro" id="IPR023346">
    <property type="entry name" value="Lysozyme-like_dom_sf"/>
</dbReference>
<evidence type="ECO:0000256" key="1">
    <source>
        <dbReference type="ARBA" id="ARBA00004752"/>
    </source>
</evidence>
<comment type="caution">
    <text evidence="15">The sequence shown here is derived from an EMBL/GenBank/DDBJ whole genome shotgun (WGS) entry which is preliminary data.</text>
</comment>
<feature type="domain" description="Glycosyl transferase family 51" evidence="13">
    <location>
        <begin position="73"/>
        <end position="234"/>
    </location>
</feature>
<gene>
    <name evidence="15" type="primary">pbpC</name>
    <name evidence="15" type="ORF">H9784_09875</name>
</gene>
<dbReference type="Proteomes" id="UP000823821">
    <property type="component" value="Unassembled WGS sequence"/>
</dbReference>
<evidence type="ECO:0000256" key="7">
    <source>
        <dbReference type="ARBA" id="ARBA00022679"/>
    </source>
</evidence>
<evidence type="ECO:0000256" key="9">
    <source>
        <dbReference type="ARBA" id="ARBA00023268"/>
    </source>
</evidence>
<keyword evidence="8" id="KW-0378">Hydrolase</keyword>
<dbReference type="Pfam" id="PF06832">
    <property type="entry name" value="BiPBP_C"/>
    <property type="match status" value="1"/>
</dbReference>
<evidence type="ECO:0000259" key="12">
    <source>
        <dbReference type="Pfam" id="PF00905"/>
    </source>
</evidence>
<dbReference type="AlphaFoldDB" id="A0A9D2HQB6"/>
<dbReference type="EMBL" id="DWZD01000051">
    <property type="protein sequence ID" value="HJA79853.1"/>
    <property type="molecule type" value="Genomic_DNA"/>
</dbReference>
<name>A0A9D2HQB6_9BACT</name>
<dbReference type="InterPro" id="IPR011815">
    <property type="entry name" value="PBP_1c"/>
</dbReference>
<feature type="domain" description="Penicillin-binding C-terminal" evidence="14">
    <location>
        <begin position="701"/>
        <end position="784"/>
    </location>
</feature>
<evidence type="ECO:0000256" key="11">
    <source>
        <dbReference type="ARBA" id="ARBA00049902"/>
    </source>
</evidence>
<dbReference type="GO" id="GO:0004180">
    <property type="term" value="F:carboxypeptidase activity"/>
    <property type="evidence" value="ECO:0007669"/>
    <property type="project" value="UniProtKB-KW"/>
</dbReference>
<organism evidence="15 16">
    <name type="scientific">Candidatus Desulfovibrio intestinavium</name>
    <dbReference type="NCBI Taxonomy" id="2838534"/>
    <lineage>
        <taxon>Bacteria</taxon>
        <taxon>Pseudomonadati</taxon>
        <taxon>Thermodesulfobacteriota</taxon>
        <taxon>Desulfovibrionia</taxon>
        <taxon>Desulfovibrionales</taxon>
        <taxon>Desulfovibrionaceae</taxon>
        <taxon>Desulfovibrio</taxon>
    </lineage>
</organism>
<dbReference type="InterPro" id="IPR001264">
    <property type="entry name" value="Glyco_trans_51"/>
</dbReference>
<dbReference type="GO" id="GO:0008955">
    <property type="term" value="F:peptidoglycan glycosyltransferase activity"/>
    <property type="evidence" value="ECO:0007669"/>
    <property type="project" value="UniProtKB-EC"/>
</dbReference>
<comment type="catalytic activity">
    <reaction evidence="11">
        <text>[GlcNAc-(1-&gt;4)-Mur2Ac(oyl-L-Ala-gamma-D-Glu-L-Lys-D-Ala-D-Ala)](n)-di-trans,octa-cis-undecaprenyl diphosphate + beta-D-GlcNAc-(1-&gt;4)-Mur2Ac(oyl-L-Ala-gamma-D-Glu-L-Lys-D-Ala-D-Ala)-di-trans,octa-cis-undecaprenyl diphosphate = [GlcNAc-(1-&gt;4)-Mur2Ac(oyl-L-Ala-gamma-D-Glu-L-Lys-D-Ala-D-Ala)](n+1)-di-trans,octa-cis-undecaprenyl diphosphate + di-trans,octa-cis-undecaprenyl diphosphate + H(+)</text>
        <dbReference type="Rhea" id="RHEA:23708"/>
        <dbReference type="Rhea" id="RHEA-COMP:9602"/>
        <dbReference type="Rhea" id="RHEA-COMP:9603"/>
        <dbReference type="ChEBI" id="CHEBI:15378"/>
        <dbReference type="ChEBI" id="CHEBI:58405"/>
        <dbReference type="ChEBI" id="CHEBI:60033"/>
        <dbReference type="ChEBI" id="CHEBI:78435"/>
        <dbReference type="EC" id="2.4.99.28"/>
    </reaction>
</comment>
<accession>A0A9D2HQB6</accession>
<evidence type="ECO:0000256" key="4">
    <source>
        <dbReference type="ARBA" id="ARBA00022645"/>
    </source>
</evidence>
<comment type="similarity">
    <text evidence="2">In the C-terminal section; belongs to the transpeptidase family.</text>
</comment>
<dbReference type="GO" id="GO:0030288">
    <property type="term" value="C:outer membrane-bounded periplasmic space"/>
    <property type="evidence" value="ECO:0007669"/>
    <property type="project" value="TreeGrafter"/>
</dbReference>
<evidence type="ECO:0000313" key="15">
    <source>
        <dbReference type="EMBL" id="HJA79853.1"/>
    </source>
</evidence>
<dbReference type="InterPro" id="IPR050396">
    <property type="entry name" value="Glycosyltr_51/Transpeptidase"/>
</dbReference>
<keyword evidence="6" id="KW-0328">Glycosyltransferase</keyword>
<dbReference type="NCBIfam" id="TIGR02073">
    <property type="entry name" value="PBP_1c"/>
    <property type="match status" value="1"/>
</dbReference>
<dbReference type="EC" id="2.4.99.28" evidence="10"/>
<dbReference type="InterPro" id="IPR036950">
    <property type="entry name" value="PBP_transglycosylase"/>
</dbReference>
<dbReference type="SUPFAM" id="SSF53955">
    <property type="entry name" value="Lysozyme-like"/>
    <property type="match status" value="1"/>
</dbReference>
<comment type="similarity">
    <text evidence="3">In the N-terminal section; belongs to the glycosyltransferase 51 family.</text>
</comment>
<evidence type="ECO:0000256" key="8">
    <source>
        <dbReference type="ARBA" id="ARBA00022801"/>
    </source>
</evidence>
<feature type="domain" description="Penicillin-binding protein transpeptidase" evidence="12">
    <location>
        <begin position="322"/>
        <end position="537"/>
    </location>
</feature>
<dbReference type="GO" id="GO:0009252">
    <property type="term" value="P:peptidoglycan biosynthetic process"/>
    <property type="evidence" value="ECO:0007669"/>
    <property type="project" value="InterPro"/>
</dbReference>
<keyword evidence="7" id="KW-0808">Transferase</keyword>
<dbReference type="SUPFAM" id="SSF56601">
    <property type="entry name" value="beta-lactamase/transpeptidase-like"/>
    <property type="match status" value="1"/>
</dbReference>
<evidence type="ECO:0000259" key="14">
    <source>
        <dbReference type="Pfam" id="PF06832"/>
    </source>
</evidence>
<dbReference type="InterPro" id="IPR009647">
    <property type="entry name" value="PBP_C"/>
</dbReference>
<evidence type="ECO:0000259" key="13">
    <source>
        <dbReference type="Pfam" id="PF00912"/>
    </source>
</evidence>
<comment type="pathway">
    <text evidence="1">Cell wall biogenesis; peptidoglycan biosynthesis.</text>
</comment>
<keyword evidence="4" id="KW-0121">Carboxypeptidase</keyword>
<dbReference type="Gene3D" id="3.40.710.10">
    <property type="entry name" value="DD-peptidase/beta-lactamase superfamily"/>
    <property type="match status" value="1"/>
</dbReference>
<dbReference type="InterPro" id="IPR012338">
    <property type="entry name" value="Beta-lactam/transpept-like"/>
</dbReference>
<dbReference type="Pfam" id="PF00912">
    <property type="entry name" value="Transgly"/>
    <property type="match status" value="1"/>
</dbReference>
<dbReference type="PANTHER" id="PTHR32282">
    <property type="entry name" value="BINDING PROTEIN TRANSPEPTIDASE, PUTATIVE-RELATED"/>
    <property type="match status" value="1"/>
</dbReference>
<sequence length="793" mass="85396">MRGLSALLSSVAACLPRWLRRAAGAIGLTAACGLLAYGLLGLCAPPPLLEGVPFGRLVLDAEGGMLRLALAGDQAYRLRVPLDAVAPEAVRATLAYEDRHFFAHPGINPLSLLRAAWVTYAGGGRRMGASTITMQVARLRLGLNTTGIAGKLRQIWAALLLERHYGKQEILEAYFNLAPYGGNIEGIEAAARIYFGKPAAQLTALESHALAVIPQNPVHRHPLHGRDFAAARARLEGLLAAEDGSAGGAQPLALPPLRVRSPAHLPFGAPHVCAELLADAAAPDARGVIAATIEPDAQRLLEDQLSALTARGRVRGIRNAAALLLRASDMRVCALAGSADFLDAAIDGQVDGSRARRSPGSTLKPFIYALALEQGLIHPMTLLMDSPRSFGGYDPENFDKGFRGPLPAHEALKASRNLPAIALAERLAAPGLYGFLRQAGVALPRTPEHYGLALVLGGAEVSMRELAGLYAMLLNQGLWQPLRLRRDAPVVAPRRLLSPESAYVTLRMLERDDLILPTRHGPLPLRCKTGTSNGFRDAWTAGIVGEYVLVVWVGNFDNRPNPYLVGGEVALPLFRDTARALAALRPLRDPLPARRAGLNVTEIPVCTATGDVDVSRCAETTQSLFIPGVSPLRDSGILRPILIDKATGLRACEAREGETEERYWEFWPSDARELFARAGIHKPLPPDWLPQCRRQCAEASLAPAGRPPRILLPKKHVAYYQTLSGDNRSLPLLAAAEPDVRRIHWFAGRTYLGSAAPGEVLLWRPSSAGMVDILAVDDLGRSARQTCRIRLTP</sequence>
<dbReference type="Pfam" id="PF00905">
    <property type="entry name" value="Transpeptidase"/>
    <property type="match status" value="1"/>
</dbReference>
<dbReference type="GO" id="GO:0006508">
    <property type="term" value="P:proteolysis"/>
    <property type="evidence" value="ECO:0007669"/>
    <property type="project" value="UniProtKB-KW"/>
</dbReference>
<evidence type="ECO:0000256" key="3">
    <source>
        <dbReference type="ARBA" id="ARBA00007739"/>
    </source>
</evidence>
<keyword evidence="9" id="KW-0511">Multifunctional enzyme</keyword>
<reference evidence="15" key="2">
    <citation type="submission" date="2021-04" db="EMBL/GenBank/DDBJ databases">
        <authorList>
            <person name="Gilroy R."/>
        </authorList>
    </citation>
    <scope>NUCLEOTIDE SEQUENCE</scope>
    <source>
        <strain evidence="15">5032</strain>
    </source>
</reference>
<evidence type="ECO:0000256" key="10">
    <source>
        <dbReference type="ARBA" id="ARBA00044770"/>
    </source>
</evidence>
<evidence type="ECO:0000256" key="2">
    <source>
        <dbReference type="ARBA" id="ARBA00007090"/>
    </source>
</evidence>
<evidence type="ECO:0000313" key="16">
    <source>
        <dbReference type="Proteomes" id="UP000823821"/>
    </source>
</evidence>
<reference evidence="15" key="1">
    <citation type="journal article" date="2021" name="PeerJ">
        <title>Extensive microbial diversity within the chicken gut microbiome revealed by metagenomics and culture.</title>
        <authorList>
            <person name="Gilroy R."/>
            <person name="Ravi A."/>
            <person name="Getino M."/>
            <person name="Pursley I."/>
            <person name="Horton D.L."/>
            <person name="Alikhan N.F."/>
            <person name="Baker D."/>
            <person name="Gharbi K."/>
            <person name="Hall N."/>
            <person name="Watson M."/>
            <person name="Adriaenssens E.M."/>
            <person name="Foster-Nyarko E."/>
            <person name="Jarju S."/>
            <person name="Secka A."/>
            <person name="Antonio M."/>
            <person name="Oren A."/>
            <person name="Chaudhuri R.R."/>
            <person name="La Ragione R."/>
            <person name="Hildebrand F."/>
            <person name="Pallen M.J."/>
        </authorList>
    </citation>
    <scope>NUCLEOTIDE SEQUENCE</scope>
    <source>
        <strain evidence="15">5032</strain>
    </source>
</reference>